<reference evidence="1 2" key="1">
    <citation type="submission" date="2018-06" db="EMBL/GenBank/DDBJ databases">
        <authorList>
            <consortium name="Pathogen Informatics"/>
            <person name="Doyle S."/>
        </authorList>
    </citation>
    <scope>NUCLEOTIDE SEQUENCE [LARGE SCALE GENOMIC DNA]</scope>
    <source>
        <strain evidence="1 2">NCTC11388</strain>
    </source>
</reference>
<accession>A0A380CRP4</accession>
<protein>
    <recommendedName>
        <fullName evidence="3">Lipoprotein</fullName>
    </recommendedName>
</protein>
<evidence type="ECO:0000313" key="2">
    <source>
        <dbReference type="Proteomes" id="UP000254893"/>
    </source>
</evidence>
<organism evidence="1 2">
    <name type="scientific">Sphingobacterium spiritivorum</name>
    <name type="common">Flavobacterium spiritivorum</name>
    <dbReference type="NCBI Taxonomy" id="258"/>
    <lineage>
        <taxon>Bacteria</taxon>
        <taxon>Pseudomonadati</taxon>
        <taxon>Bacteroidota</taxon>
        <taxon>Sphingobacteriia</taxon>
        <taxon>Sphingobacteriales</taxon>
        <taxon>Sphingobacteriaceae</taxon>
        <taxon>Sphingobacterium</taxon>
    </lineage>
</organism>
<dbReference type="AlphaFoldDB" id="A0A380CRP4"/>
<dbReference type="PROSITE" id="PS51257">
    <property type="entry name" value="PROKAR_LIPOPROTEIN"/>
    <property type="match status" value="1"/>
</dbReference>
<proteinExistence type="predicted"/>
<dbReference type="Proteomes" id="UP000254893">
    <property type="component" value="Unassembled WGS sequence"/>
</dbReference>
<dbReference type="EMBL" id="UGYW01000002">
    <property type="protein sequence ID" value="SUJ25807.1"/>
    <property type="molecule type" value="Genomic_DNA"/>
</dbReference>
<dbReference type="RefSeq" id="WP_115171238.1">
    <property type="nucleotide sequence ID" value="NZ_UGYW01000002.1"/>
</dbReference>
<sequence>MKKLLYLTLIVSLLFSCSKKDNLYYNFDTEFGLEIKDKSGKDLLITDLVVEKIILSGSNNGGDSPTGGRITPDVPPFEAFSVKKNGSYNTLYLTFAPIYKESNITIKWKNISKQDSMKAELYNKNNTVYVNKIFWNGNLIWTEGQQKNKKSIKIEKDL</sequence>
<evidence type="ECO:0000313" key="1">
    <source>
        <dbReference type="EMBL" id="SUJ25807.1"/>
    </source>
</evidence>
<evidence type="ECO:0008006" key="3">
    <source>
        <dbReference type="Google" id="ProtNLM"/>
    </source>
</evidence>
<gene>
    <name evidence="1" type="ORF">NCTC11388_03857</name>
</gene>
<name>A0A380CRP4_SPHSI</name>